<name>A0AAJ1BDW5_9GAMM</name>
<comment type="caution">
    <text evidence="2">The sequence shown here is derived from an EMBL/GenBank/DDBJ whole genome shotgun (WGS) entry which is preliminary data.</text>
</comment>
<dbReference type="Proteomes" id="UP001297581">
    <property type="component" value="Unassembled WGS sequence"/>
</dbReference>
<evidence type="ECO:0000313" key="3">
    <source>
        <dbReference type="Proteomes" id="UP001297581"/>
    </source>
</evidence>
<feature type="signal peptide" evidence="1">
    <location>
        <begin position="1"/>
        <end position="31"/>
    </location>
</feature>
<keyword evidence="3" id="KW-1185">Reference proteome</keyword>
<evidence type="ECO:0000256" key="1">
    <source>
        <dbReference type="SAM" id="SignalP"/>
    </source>
</evidence>
<feature type="chain" id="PRO_5042492235" evidence="1">
    <location>
        <begin position="32"/>
        <end position="97"/>
    </location>
</feature>
<keyword evidence="1" id="KW-0732">Signal</keyword>
<dbReference type="EMBL" id="JAKUDL010000001">
    <property type="protein sequence ID" value="MCH4292873.1"/>
    <property type="molecule type" value="Genomic_DNA"/>
</dbReference>
<accession>A0AAJ1BDW5</accession>
<reference evidence="2 3" key="1">
    <citation type="submission" date="2022-02" db="EMBL/GenBank/DDBJ databases">
        <title>The genome sequence of Shewanella sp. 3B26.</title>
        <authorList>
            <person name="Du J."/>
        </authorList>
    </citation>
    <scope>NUCLEOTIDE SEQUENCE [LARGE SCALE GENOMIC DNA]</scope>
    <source>
        <strain evidence="2 3">3B26</strain>
    </source>
</reference>
<organism evidence="2 3">
    <name type="scientific">Shewanella zhuhaiensis</name>
    <dbReference type="NCBI Taxonomy" id="2919576"/>
    <lineage>
        <taxon>Bacteria</taxon>
        <taxon>Pseudomonadati</taxon>
        <taxon>Pseudomonadota</taxon>
        <taxon>Gammaproteobacteria</taxon>
        <taxon>Alteromonadales</taxon>
        <taxon>Shewanellaceae</taxon>
        <taxon>Shewanella</taxon>
    </lineage>
</organism>
<dbReference type="RefSeq" id="WP_237158691.1">
    <property type="nucleotide sequence ID" value="NZ_JAKUDL010000001.1"/>
</dbReference>
<proteinExistence type="predicted"/>
<evidence type="ECO:0000313" key="2">
    <source>
        <dbReference type="EMBL" id="MCH4292873.1"/>
    </source>
</evidence>
<gene>
    <name evidence="2" type="ORF">MJ923_00975</name>
</gene>
<sequence>MRFSGYKPNRLIAVWLAAVLAVLSFVSSAHSVSHLDEGANSHCTLCFHQHQLNKLLPGTASVAVPAGVVRELPVSEPVFAVTADSPSPQARGPPAAP</sequence>
<dbReference type="AlphaFoldDB" id="A0AAJ1BDW5"/>
<protein>
    <submittedName>
        <fullName evidence="2">ABC-type zinc uptake system zinc chaperone</fullName>
    </submittedName>
</protein>